<dbReference type="SMART" id="SM00129">
    <property type="entry name" value="KISc"/>
    <property type="match status" value="1"/>
</dbReference>
<keyword evidence="3 7" id="KW-0067">ATP-binding</keyword>
<dbReference type="PANTHER" id="PTHR47968">
    <property type="entry name" value="CENTROMERE PROTEIN E"/>
    <property type="match status" value="1"/>
</dbReference>
<keyword evidence="5 7" id="KW-0505">Motor protein</keyword>
<keyword evidence="6" id="KW-0963">Cytoplasm</keyword>
<evidence type="ECO:0000256" key="6">
    <source>
        <dbReference type="ARBA" id="ARBA00023212"/>
    </source>
</evidence>
<feature type="coiled-coil region" evidence="8">
    <location>
        <begin position="665"/>
        <end position="702"/>
    </location>
</feature>
<feature type="region of interest" description="Disordered" evidence="9">
    <location>
        <begin position="631"/>
        <end position="656"/>
    </location>
</feature>
<dbReference type="InterPro" id="IPR001752">
    <property type="entry name" value="Kinesin_motor_dom"/>
</dbReference>
<evidence type="ECO:0000313" key="11">
    <source>
        <dbReference type="EMBL" id="KAK2579324.1"/>
    </source>
</evidence>
<evidence type="ECO:0000256" key="2">
    <source>
        <dbReference type="ARBA" id="ARBA00022741"/>
    </source>
</evidence>
<evidence type="ECO:0000256" key="8">
    <source>
        <dbReference type="SAM" id="Coils"/>
    </source>
</evidence>
<dbReference type="PRINTS" id="PR00380">
    <property type="entry name" value="KINESINHEAVY"/>
</dbReference>
<dbReference type="Pfam" id="PF00225">
    <property type="entry name" value="Kinesin"/>
    <property type="match status" value="1"/>
</dbReference>
<evidence type="ECO:0000256" key="9">
    <source>
        <dbReference type="SAM" id="MobiDB-lite"/>
    </source>
</evidence>
<feature type="coiled-coil region" evidence="8">
    <location>
        <begin position="1070"/>
        <end position="1143"/>
    </location>
</feature>
<sequence>MSDSIKVAIKVRPLIKREKDDNLPIQWTVQGNYIASTDSEIKKRGDGGFHFDHIFDERTNNKNVFDIVVKPIVDAAVNGFNGTVFAYGQTSSGKTYTMMGALNEPGIIPLAVEYMFDAIANTMRREFLLRVSYLEIYNERVNDLLNKSGTDLKLHEDVNGQIIIKCKEEVTNSPEHVLSIMKKGDKNRRIGETNMNERSSRSHTIFRITIESRESDADSDGAIQVSQLNLVDLAGSERARQTGATGERFKEGRHINMSLSALGLVIMQLSESQETQKYVNFRDSKLTRLLQASLGGNAMTAIICAITPAALEESQCTLSFASRAKSVKNKPQINEVMSDATLLKRYAKQIAKLNAELEKMKQENRTAEEMEYKLHEKDQANQMLEERIELLKTKIVSGDNTNIEESFKCRSRRRRTWGGPATFKQNSSIFQPSLDLPTIKEMSPEKPCRKSIMQSVNLMNQTFQTAFADFELELIKDERDRENEEDSDEEMFITKRKNRNHVTFMDDVHIYKPDYDIYERTPEKKSTSCQTVNNNQESPGTPKNILKERLHYLKQEFNELREYTTLEKQMYIENHQCVITTEEQKIFELEEQIKNLITAKTEQAEQIISLEKQVIELSSAKTKIRHSTIEPYKTSEENEGQIEESNNLDNFAPTSNDKFDNIVMTDKLQEKLEEKQKEIQQVSDLQQQIKDTTSENSRLKNLVSEILKYATSTNNTSTQMDLLDNTLQPVNEVISDLSSKEIETEYVLSKLQDKIMESIKQHEMQTSEKMSELDKQMLCLKSENAALKEKITCLQQKMDDELKSQQNTSCKENTITNLLKTDLKEELEEEIFEKSKNLQSVVEMGKQLIEFSPIKSRRSLRQSKSNNECETNDLIGYKENTETPLVIEEKVINDSFDISTDAELFVDAQEEIEKAENLILDVSKYKSSPTLKSTDVKEMLHSSLNNFDFEAILSLLHVYLNKIEKCEILELDKLMEMFTSQKHELQYVLNELNKKNIEIDYSHIKNFINESVNLKGLLQDLEVFIKCIVAENNGMKGQLHKESIVLSGRLNNNIDNEEFATDLDMKTQELHEIKNDVIGLKLDMKELQRNIFLLTTENVELLAKLTTEKEEARKIKASYQETVDELSEEISKIKDEKMDLFNENLILNEQVNCLKSHIKNVEEDQFCLSCQNKINKSTVKIVESFYTSVEEPKDRDEHVEDTKNVLLDCSVLEAEVNKISPEDNNERNDKNIEQLQLENNRLKTELLELKEKITVLTEENAKVLKEFPHTLKDNIQNNTGDNPLYISSVFNSTFNDEEEKIKEEKSDILLRKNIALKEQVDHLSQLNKKLAELKTASCVQCAQQKELNESNKVVKLNAKVLAYKLEDMQEKFKRKCADIEVLKNKSNEELYLNICETSLDTSLLDGMNVTSVEEEVSHLNKEIQVLKDDHTKLYLYEEKCNELEKLHNKTVNETDVVPLPEKDTKKKKCRIDKLEKDIDHVKVDIEELKNNVISDLKRSLNEKASLLNEINMLKSVNEELSKVVSHNNLLLETSDKNVKSLENEIINLNAEIENYKMIQEQMQNKKCNLETEMANMKADMEEKEVIIKDLQQIINEYRKENDGLKEDTFCSENFIEENFNVMRHMNKYNLEDESSGEIQKLKDDLNAVRDCITKEIRSLEPKQDVEDLLNKSVDDLFLTFLQIIISKEKEIIDTMQEQFSSDRQRFEDEKQQSIDTENRVTLWAKELETEITKLKNDIATQEAECCELLGKISRTEDLLKESNREKQILTEKIQTLEKDYDNLKSSSEQLEIKIQQEEIITTEHKEIELQVEMIREREEYEQKINNLTSTLETFKIKNLELMQNLESLEISEKDLKNILNTRTDELAKSNENVERIKSEIECLTSAYNKINHETENKNAHIAKLTVEIEDLDKSIESYKIKNMELERQLEELKINEKNVNIALNAKIDELTKSSQNIERMKTEMEHLMNTCDGLNHDIQNKNAHIVEITALLQNKSDTLSEYKTKLETIVPELELLKKQLEEQKLMTNKYKTELECLKADSEMQLTNIKDALSLESVKCAEVNKQLTDLNNKNISLLTELDTLKEQCRELEQKNMKLEQKIRNSVSKIKTETQIEDLQEQNKALQSNLEGAYNCIAELKDKKNHLLEELVNIKKQNESLLEENIKMNDLLSDKAKQNNSNLHTLQEQYSALLNEKSNVILKLEENKMLLCQKEQDLKHCVNQLEELRQKNKELDEEAEELVRENKLLTEKIYSYFDDNNSESKLRSEINTLKEENQKLQIKLTTFDIIKNPDGRQEIFQQKEHASKEVNDDKCINIKKQIQDLELELVSKNGRIAALELQIQSENFPYKKKCKDLEENILAFRNKNVQLEGEIKKLRHALNDINMKECSICKNRYINTKDQYVQTISDSRIQFCGISSGIIEEHLQVQKLEKEKALMKQLCRSRARRVKELEEKVREFENAKILSEETNVALKENIYYPTSRSDKDQTKKKS</sequence>
<accession>A0AAD9RGM2</accession>
<evidence type="ECO:0000256" key="4">
    <source>
        <dbReference type="ARBA" id="ARBA00023054"/>
    </source>
</evidence>
<evidence type="ECO:0000313" key="12">
    <source>
        <dbReference type="Proteomes" id="UP001258017"/>
    </source>
</evidence>
<dbReference type="SUPFAM" id="SSF52540">
    <property type="entry name" value="P-loop containing nucleoside triphosphate hydrolases"/>
    <property type="match status" value="1"/>
</dbReference>
<dbReference type="GO" id="GO:0003777">
    <property type="term" value="F:microtubule motor activity"/>
    <property type="evidence" value="ECO:0007669"/>
    <property type="project" value="InterPro"/>
</dbReference>
<feature type="coiled-coil region" evidence="8">
    <location>
        <begin position="343"/>
        <end position="394"/>
    </location>
</feature>
<dbReference type="GO" id="GO:0005524">
    <property type="term" value="F:ATP binding"/>
    <property type="evidence" value="ECO:0007669"/>
    <property type="project" value="UniProtKB-UniRule"/>
</dbReference>
<reference evidence="11" key="2">
    <citation type="journal article" date="2023" name="Commun. Biol.">
        <title>Intrasexual cuticular hydrocarbon dimorphism in a wasp sheds light on hydrocarbon biosynthesis genes in Hymenoptera.</title>
        <authorList>
            <person name="Moris V.C."/>
            <person name="Podsiadlowski L."/>
            <person name="Martin S."/>
            <person name="Oeyen J.P."/>
            <person name="Donath A."/>
            <person name="Petersen M."/>
            <person name="Wilbrandt J."/>
            <person name="Misof B."/>
            <person name="Liedtke D."/>
            <person name="Thamm M."/>
            <person name="Scheiner R."/>
            <person name="Schmitt T."/>
            <person name="Niehuis O."/>
        </authorList>
    </citation>
    <scope>NUCLEOTIDE SEQUENCE</scope>
    <source>
        <strain evidence="11">GBR_01_08_01A</strain>
    </source>
</reference>
<comment type="similarity">
    <text evidence="7">Belongs to the TRAFAC class myosin-kinesin ATPase superfamily. Kinesin family.</text>
</comment>
<organism evidence="11 12">
    <name type="scientific">Odynerus spinipes</name>
    <dbReference type="NCBI Taxonomy" id="1348599"/>
    <lineage>
        <taxon>Eukaryota</taxon>
        <taxon>Metazoa</taxon>
        <taxon>Ecdysozoa</taxon>
        <taxon>Arthropoda</taxon>
        <taxon>Hexapoda</taxon>
        <taxon>Insecta</taxon>
        <taxon>Pterygota</taxon>
        <taxon>Neoptera</taxon>
        <taxon>Endopterygota</taxon>
        <taxon>Hymenoptera</taxon>
        <taxon>Apocrita</taxon>
        <taxon>Aculeata</taxon>
        <taxon>Vespoidea</taxon>
        <taxon>Vespidae</taxon>
        <taxon>Eumeninae</taxon>
        <taxon>Odynerus</taxon>
    </lineage>
</organism>
<feature type="binding site" evidence="7">
    <location>
        <begin position="88"/>
        <end position="95"/>
    </location>
    <ligand>
        <name>ATP</name>
        <dbReference type="ChEBI" id="CHEBI:30616"/>
    </ligand>
</feature>
<keyword evidence="4 8" id="KW-0175">Coiled coil</keyword>
<dbReference type="EMBL" id="JAIFRP010000096">
    <property type="protein sequence ID" value="KAK2579324.1"/>
    <property type="molecule type" value="Genomic_DNA"/>
</dbReference>
<evidence type="ECO:0000256" key="3">
    <source>
        <dbReference type="ARBA" id="ARBA00022840"/>
    </source>
</evidence>
<evidence type="ECO:0000256" key="1">
    <source>
        <dbReference type="ARBA" id="ARBA00004245"/>
    </source>
</evidence>
<comment type="caution">
    <text evidence="11">The sequence shown here is derived from an EMBL/GenBank/DDBJ whole genome shotgun (WGS) entry which is preliminary data.</text>
</comment>
<feature type="compositionally biased region" description="Polar residues" evidence="9">
    <location>
        <begin position="643"/>
        <end position="656"/>
    </location>
</feature>
<dbReference type="FunFam" id="3.40.850.10:FF:000177">
    <property type="entry name" value="Kinesin-like protein"/>
    <property type="match status" value="1"/>
</dbReference>
<feature type="coiled-coil region" evidence="8">
    <location>
        <begin position="2003"/>
        <end position="2281"/>
    </location>
</feature>
<keyword evidence="2 7" id="KW-0547">Nucleotide-binding</keyword>
<dbReference type="GO" id="GO:0007018">
    <property type="term" value="P:microtubule-based movement"/>
    <property type="evidence" value="ECO:0007669"/>
    <property type="project" value="InterPro"/>
</dbReference>
<evidence type="ECO:0000256" key="5">
    <source>
        <dbReference type="ARBA" id="ARBA00023175"/>
    </source>
</evidence>
<dbReference type="GO" id="GO:0000278">
    <property type="term" value="P:mitotic cell cycle"/>
    <property type="evidence" value="ECO:0007669"/>
    <property type="project" value="TreeGrafter"/>
</dbReference>
<name>A0AAD9RGM2_9HYME</name>
<feature type="coiled-coil region" evidence="8">
    <location>
        <begin position="2441"/>
        <end position="2468"/>
    </location>
</feature>
<feature type="coiled-coil region" evidence="8">
    <location>
        <begin position="770"/>
        <end position="844"/>
    </location>
</feature>
<comment type="subcellular location">
    <subcellularLocation>
        <location evidence="1">Cytoplasm</location>
        <location evidence="1">Cytoskeleton</location>
    </subcellularLocation>
</comment>
<gene>
    <name evidence="11" type="ORF">KPH14_008276</name>
</gene>
<dbReference type="PROSITE" id="PS00411">
    <property type="entry name" value="KINESIN_MOTOR_1"/>
    <property type="match status" value="1"/>
</dbReference>
<feature type="coiled-coil region" evidence="8">
    <location>
        <begin position="2320"/>
        <end position="2386"/>
    </location>
</feature>
<dbReference type="InterPro" id="IPR027417">
    <property type="entry name" value="P-loop_NTPase"/>
</dbReference>
<feature type="coiled-coil region" evidence="8">
    <location>
        <begin position="572"/>
        <end position="606"/>
    </location>
</feature>
<feature type="coiled-coil region" evidence="8">
    <location>
        <begin position="1471"/>
        <end position="1607"/>
    </location>
</feature>
<evidence type="ECO:0000259" key="10">
    <source>
        <dbReference type="PROSITE" id="PS50067"/>
    </source>
</evidence>
<feature type="domain" description="Kinesin motor" evidence="10">
    <location>
        <begin position="4"/>
        <end position="327"/>
    </location>
</feature>
<dbReference type="GO" id="GO:0008017">
    <property type="term" value="F:microtubule binding"/>
    <property type="evidence" value="ECO:0007669"/>
    <property type="project" value="InterPro"/>
</dbReference>
<dbReference type="GO" id="GO:0005874">
    <property type="term" value="C:microtubule"/>
    <property type="evidence" value="ECO:0007669"/>
    <property type="project" value="TreeGrafter"/>
</dbReference>
<dbReference type="InterPro" id="IPR019821">
    <property type="entry name" value="Kinesin_motor_CS"/>
</dbReference>
<evidence type="ECO:0000256" key="7">
    <source>
        <dbReference type="PROSITE-ProRule" id="PRU00283"/>
    </source>
</evidence>
<dbReference type="Gene3D" id="3.40.850.10">
    <property type="entry name" value="Kinesin motor domain"/>
    <property type="match status" value="1"/>
</dbReference>
<proteinExistence type="inferred from homology"/>
<keyword evidence="6" id="KW-0206">Cytoskeleton</keyword>
<dbReference type="InterPro" id="IPR027640">
    <property type="entry name" value="Kinesin-like_fam"/>
</dbReference>
<keyword evidence="12" id="KW-1185">Reference proteome</keyword>
<feature type="coiled-coil region" evidence="8">
    <location>
        <begin position="1724"/>
        <end position="1977"/>
    </location>
</feature>
<feature type="coiled-coil region" evidence="8">
    <location>
        <begin position="1225"/>
        <end position="1266"/>
    </location>
</feature>
<dbReference type="PROSITE" id="PS50067">
    <property type="entry name" value="KINESIN_MOTOR_2"/>
    <property type="match status" value="1"/>
</dbReference>
<protein>
    <recommendedName>
        <fullName evidence="10">Kinesin motor domain-containing protein</fullName>
    </recommendedName>
</protein>
<reference evidence="11" key="1">
    <citation type="submission" date="2021-08" db="EMBL/GenBank/DDBJ databases">
        <authorList>
            <person name="Misof B."/>
            <person name="Oliver O."/>
            <person name="Podsiadlowski L."/>
            <person name="Donath A."/>
            <person name="Peters R."/>
            <person name="Mayer C."/>
            <person name="Rust J."/>
            <person name="Gunkel S."/>
            <person name="Lesny P."/>
            <person name="Martin S."/>
            <person name="Oeyen J.P."/>
            <person name="Petersen M."/>
            <person name="Panagiotis P."/>
            <person name="Wilbrandt J."/>
            <person name="Tanja T."/>
        </authorList>
    </citation>
    <scope>NUCLEOTIDE SEQUENCE</scope>
    <source>
        <strain evidence="11">GBR_01_08_01A</strain>
        <tissue evidence="11">Thorax + abdomen</tissue>
    </source>
</reference>
<dbReference type="CDD" id="cd01374">
    <property type="entry name" value="KISc_CENP_E"/>
    <property type="match status" value="1"/>
</dbReference>
<dbReference type="Proteomes" id="UP001258017">
    <property type="component" value="Unassembled WGS sequence"/>
</dbReference>
<dbReference type="InterPro" id="IPR036961">
    <property type="entry name" value="Kinesin_motor_dom_sf"/>
</dbReference>
<dbReference type="PANTHER" id="PTHR47968:SF75">
    <property type="entry name" value="CENTROMERE-ASSOCIATED PROTEIN E"/>
    <property type="match status" value="1"/>
</dbReference>